<keyword evidence="3" id="KW-1185">Reference proteome</keyword>
<organism evidence="2 3">
    <name type="scientific">Aureobasidium uvarum</name>
    <dbReference type="NCBI Taxonomy" id="2773716"/>
    <lineage>
        <taxon>Eukaryota</taxon>
        <taxon>Fungi</taxon>
        <taxon>Dikarya</taxon>
        <taxon>Ascomycota</taxon>
        <taxon>Pezizomycotina</taxon>
        <taxon>Dothideomycetes</taxon>
        <taxon>Dothideomycetidae</taxon>
        <taxon>Dothideales</taxon>
        <taxon>Saccotheciaceae</taxon>
        <taxon>Aureobasidium</taxon>
    </lineage>
</organism>
<proteinExistence type="predicted"/>
<dbReference type="OrthoDB" id="5279008at2759"/>
<feature type="domain" description="F-box" evidence="1">
    <location>
        <begin position="1"/>
        <end position="50"/>
    </location>
</feature>
<comment type="caution">
    <text evidence="2">The sequence shown here is derived from an EMBL/GenBank/DDBJ whole genome shotgun (WGS) entry which is preliminary data.</text>
</comment>
<dbReference type="EMBL" id="CAINUL010000001">
    <property type="protein sequence ID" value="CAD0106061.1"/>
    <property type="molecule type" value="Genomic_DNA"/>
</dbReference>
<accession>A0A9N8PPF5</accession>
<evidence type="ECO:0000313" key="3">
    <source>
        <dbReference type="Proteomes" id="UP000745764"/>
    </source>
</evidence>
<dbReference type="Gene3D" id="1.20.1280.50">
    <property type="match status" value="1"/>
</dbReference>
<dbReference type="InterPro" id="IPR036047">
    <property type="entry name" value="F-box-like_dom_sf"/>
</dbReference>
<dbReference type="CDD" id="cd09917">
    <property type="entry name" value="F-box_SF"/>
    <property type="match status" value="1"/>
</dbReference>
<dbReference type="Proteomes" id="UP000745764">
    <property type="component" value="Unassembled WGS sequence"/>
</dbReference>
<evidence type="ECO:0000259" key="1">
    <source>
        <dbReference type="PROSITE" id="PS50181"/>
    </source>
</evidence>
<protein>
    <recommendedName>
        <fullName evidence="1">F-box domain-containing protein</fullName>
    </recommendedName>
</protein>
<evidence type="ECO:0000313" key="2">
    <source>
        <dbReference type="EMBL" id="CAD0106061.1"/>
    </source>
</evidence>
<gene>
    <name evidence="2" type="ORF">AWRI4620_LOCUS316</name>
</gene>
<dbReference type="SUPFAM" id="SSF81383">
    <property type="entry name" value="F-box domain"/>
    <property type="match status" value="1"/>
</dbReference>
<dbReference type="Pfam" id="PF00646">
    <property type="entry name" value="F-box"/>
    <property type="match status" value="1"/>
</dbReference>
<dbReference type="PROSITE" id="PS50181">
    <property type="entry name" value="FBOX"/>
    <property type="match status" value="1"/>
</dbReference>
<dbReference type="AlphaFoldDB" id="A0A9N8PPF5"/>
<dbReference type="InterPro" id="IPR001810">
    <property type="entry name" value="F-box_dom"/>
</dbReference>
<reference evidence="2" key="1">
    <citation type="submission" date="2020-06" db="EMBL/GenBank/DDBJ databases">
        <authorList>
            <person name="Onetto C."/>
        </authorList>
    </citation>
    <scope>NUCLEOTIDE SEQUENCE</scope>
</reference>
<name>A0A9N8PPF5_9PEZI</name>
<sequence length="420" mass="47196">MANLLSLPIEILCQIAQHVPTGDLKNMRLVCKSLHNAANRPFGLAYFTDRRHVLSMSSIKALPEIVTHSGLGPYVSSVTMIALSPLSQDPYDSSQMSLLEAFVNSRRYMRLMKQVFDKILKYQRSVHIGISEPDLGQGLGWKLQQAFGWDDMMTAALNYDHCHMETLDNTLLAAIRANCHVRSLELSMHHYKFKTLQEALEDLLNPTRPPLKLTIHCVRKRTRELHSPYTITYDQSNGSLKLTGCDVYELARAKAGSTIKLTFAFLLSQTTKLILEDCHLCSAERFRAFLELDANALRKNLTSVRMQHFRPCRSPGADARRHWSGILESLSELHGLKYFVIEGLNRPRDWKLFHLPITTEKHEISGDDVANQLEAMATLVATEPQSHASNAITSADIDAIDALIDSNGGMQALFALNTNI</sequence>
<dbReference type="SMART" id="SM00256">
    <property type="entry name" value="FBOX"/>
    <property type="match status" value="1"/>
</dbReference>